<accession>A0AAV0RZ52</accession>
<dbReference type="Proteomes" id="UP001154282">
    <property type="component" value="Unassembled WGS sequence"/>
</dbReference>
<keyword evidence="1" id="KW-1133">Transmembrane helix</keyword>
<dbReference type="AlphaFoldDB" id="A0AAV0RZ52"/>
<evidence type="ECO:0000313" key="3">
    <source>
        <dbReference type="Proteomes" id="UP001154282"/>
    </source>
</evidence>
<keyword evidence="1" id="KW-0472">Membrane</keyword>
<dbReference type="EMBL" id="CAMGYJ010000011">
    <property type="protein sequence ID" value="CAI0626179.1"/>
    <property type="molecule type" value="Genomic_DNA"/>
</dbReference>
<protein>
    <submittedName>
        <fullName evidence="2">Uncharacterized protein</fullName>
    </submittedName>
</protein>
<keyword evidence="1" id="KW-0812">Transmembrane</keyword>
<reference evidence="2" key="1">
    <citation type="submission" date="2022-08" db="EMBL/GenBank/DDBJ databases">
        <authorList>
            <person name="Gutierrez-Valencia J."/>
        </authorList>
    </citation>
    <scope>NUCLEOTIDE SEQUENCE</scope>
</reference>
<evidence type="ECO:0000256" key="1">
    <source>
        <dbReference type="SAM" id="Phobius"/>
    </source>
</evidence>
<feature type="transmembrane region" description="Helical" evidence="1">
    <location>
        <begin position="6"/>
        <end position="34"/>
    </location>
</feature>
<keyword evidence="3" id="KW-1185">Reference proteome</keyword>
<organism evidence="2 3">
    <name type="scientific">Linum tenue</name>
    <dbReference type="NCBI Taxonomy" id="586396"/>
    <lineage>
        <taxon>Eukaryota</taxon>
        <taxon>Viridiplantae</taxon>
        <taxon>Streptophyta</taxon>
        <taxon>Embryophyta</taxon>
        <taxon>Tracheophyta</taxon>
        <taxon>Spermatophyta</taxon>
        <taxon>Magnoliopsida</taxon>
        <taxon>eudicotyledons</taxon>
        <taxon>Gunneridae</taxon>
        <taxon>Pentapetalae</taxon>
        <taxon>rosids</taxon>
        <taxon>fabids</taxon>
        <taxon>Malpighiales</taxon>
        <taxon>Linaceae</taxon>
        <taxon>Linum</taxon>
    </lineage>
</organism>
<gene>
    <name evidence="2" type="ORF">LITE_LOCUS50746</name>
</gene>
<name>A0AAV0RZ52_9ROSI</name>
<comment type="caution">
    <text evidence="2">The sequence shown here is derived from an EMBL/GenBank/DDBJ whole genome shotgun (WGS) entry which is preliminary data.</text>
</comment>
<sequence>MLTSAIYVAVSIWRCMLSVVVTGQYFLKIVVLLLL</sequence>
<evidence type="ECO:0000313" key="2">
    <source>
        <dbReference type="EMBL" id="CAI0626179.1"/>
    </source>
</evidence>
<proteinExistence type="predicted"/>